<keyword evidence="2" id="KW-1185">Reference proteome</keyword>
<gene>
    <name evidence="1" type="ORF">ITX44_36535</name>
</gene>
<sequence length="100" mass="11768">MSGDMARAYITDDYDLYEQFNTMPPSWWFDDDANEIAREQAERWRAAEADRAEARYWGEASKEMLAVMSERRNRQIAERRGREEARRAEIRAGLYGKGTP</sequence>
<comment type="caution">
    <text evidence="1">The sequence shown here is derived from an EMBL/GenBank/DDBJ whole genome shotgun (WGS) entry which is preliminary data.</text>
</comment>
<name>A0ABS2U4A0_9ACTN</name>
<proteinExistence type="predicted"/>
<reference evidence="1 2" key="1">
    <citation type="submission" date="2021-01" db="EMBL/GenBank/DDBJ databases">
        <title>Streptomyces acididurans sp. nov., isolated from a peat swamp forest soil.</title>
        <authorList>
            <person name="Chantavorakit T."/>
            <person name="Duangmal K."/>
        </authorList>
    </citation>
    <scope>NUCLEOTIDE SEQUENCE [LARGE SCALE GENOMIC DNA]</scope>
    <source>
        <strain evidence="1 2">KK5PA1</strain>
    </source>
</reference>
<organism evidence="1 2">
    <name type="scientific">Actinacidiphila acididurans</name>
    <dbReference type="NCBI Taxonomy" id="2784346"/>
    <lineage>
        <taxon>Bacteria</taxon>
        <taxon>Bacillati</taxon>
        <taxon>Actinomycetota</taxon>
        <taxon>Actinomycetes</taxon>
        <taxon>Kitasatosporales</taxon>
        <taxon>Streptomycetaceae</taxon>
        <taxon>Actinacidiphila</taxon>
    </lineage>
</organism>
<dbReference type="EMBL" id="JADKYB010000030">
    <property type="protein sequence ID" value="MBM9509971.1"/>
    <property type="molecule type" value="Genomic_DNA"/>
</dbReference>
<protein>
    <submittedName>
        <fullName evidence="1">Uncharacterized protein</fullName>
    </submittedName>
</protein>
<dbReference type="Proteomes" id="UP000749040">
    <property type="component" value="Unassembled WGS sequence"/>
</dbReference>
<evidence type="ECO:0000313" key="2">
    <source>
        <dbReference type="Proteomes" id="UP000749040"/>
    </source>
</evidence>
<evidence type="ECO:0000313" key="1">
    <source>
        <dbReference type="EMBL" id="MBM9509971.1"/>
    </source>
</evidence>
<dbReference type="RefSeq" id="WP_205363556.1">
    <property type="nucleotide sequence ID" value="NZ_JADKYB010000030.1"/>
</dbReference>
<accession>A0ABS2U4A0</accession>